<sequence length="603" mass="63275">MVSRSLRAPGSPRSLVALVTCAALALLAVAIAPASPADANPPGPSPLVGLVKQPNAADVRTFDDEPLGAPPAGCAARGDIAVAAAELGGAAPGNRAVRLHDDTATQIAELTCAYPASQDKAVAFLFAPAQYRNAFLFGLKGDTAAGGTAHAWWFSLTPVAGTADAVLNVYNGSAWRRLGHVEGAGTPGTFTPVTVSATADAAQVRIGDRSFFTDIRRAATVNLTDVVVSSGGTSLTGMDFYVDDLAVGTELTHPPIDPRTVIAVEPAGWAPRFPDIVRLDDGRLMVTYYSGRGHTDAEGHIRVTESSDNGETWTPPRTVVSGEVGFDQRDPKITQLSDGTILLNYFITHWADPCCNVRTQLGTHVVRSVDGGRTWSDPVWVSTMMSCSQPPPAGGCGGDSGWSASHGSLVELANGDVLAPLYGTTLGDPRQRATVVRSTDGGRTWDLDSEVTIAVSDAFHYQEPNLTVLPSGEIVAGIRTTSSPQVIYVSRSFDDGHTWTTPEPTDIPGSSHHQLLRDDGSLLLTFGDVARGVPGRPTSGVLIPDASGDWSGHRKVPIYDAGNSDQANPSSIELAPGEFLTLGYDVTSGTLYGVHTEVDDYLD</sequence>
<organism evidence="3 4">
    <name type="scientific">Jiangella rhizosphaerae</name>
    <dbReference type="NCBI Taxonomy" id="2293569"/>
    <lineage>
        <taxon>Bacteria</taxon>
        <taxon>Bacillati</taxon>
        <taxon>Actinomycetota</taxon>
        <taxon>Actinomycetes</taxon>
        <taxon>Jiangellales</taxon>
        <taxon>Jiangellaceae</taxon>
        <taxon>Jiangella</taxon>
    </lineage>
</organism>
<evidence type="ECO:0000313" key="4">
    <source>
        <dbReference type="Proteomes" id="UP000284057"/>
    </source>
</evidence>
<gene>
    <name evidence="3" type="ORF">DY240_17945</name>
</gene>
<dbReference type="AlphaFoldDB" id="A0A418KN53"/>
<dbReference type="CDD" id="cd15482">
    <property type="entry name" value="Sialidase_non-viral"/>
    <property type="match status" value="1"/>
</dbReference>
<dbReference type="Pfam" id="PF13088">
    <property type="entry name" value="BNR_2"/>
    <property type="match status" value="1"/>
</dbReference>
<dbReference type="PANTHER" id="PTHR43752">
    <property type="entry name" value="BNR/ASP-BOX REPEAT FAMILY PROTEIN"/>
    <property type="match status" value="1"/>
</dbReference>
<feature type="signal peptide" evidence="1">
    <location>
        <begin position="1"/>
        <end position="39"/>
    </location>
</feature>
<proteinExistence type="predicted"/>
<protein>
    <submittedName>
        <fullName evidence="3">Exo-alpha-sialidase</fullName>
    </submittedName>
</protein>
<dbReference type="Proteomes" id="UP000284057">
    <property type="component" value="Unassembled WGS sequence"/>
</dbReference>
<dbReference type="EMBL" id="QUAL01000170">
    <property type="protein sequence ID" value="RIQ20407.1"/>
    <property type="molecule type" value="Genomic_DNA"/>
</dbReference>
<feature type="chain" id="PRO_5019297035" evidence="1">
    <location>
        <begin position="40"/>
        <end position="603"/>
    </location>
</feature>
<comment type="caution">
    <text evidence="3">The sequence shown here is derived from an EMBL/GenBank/DDBJ whole genome shotgun (WGS) entry which is preliminary data.</text>
</comment>
<dbReference type="PANTHER" id="PTHR43752:SF2">
    <property type="entry name" value="BNR_ASP-BOX REPEAT FAMILY PROTEIN"/>
    <property type="match status" value="1"/>
</dbReference>
<dbReference type="InterPro" id="IPR011040">
    <property type="entry name" value="Sialidase"/>
</dbReference>
<keyword evidence="1" id="KW-0732">Signal</keyword>
<evidence type="ECO:0000259" key="2">
    <source>
        <dbReference type="Pfam" id="PF13088"/>
    </source>
</evidence>
<dbReference type="SUPFAM" id="SSF50939">
    <property type="entry name" value="Sialidases"/>
    <property type="match status" value="1"/>
</dbReference>
<evidence type="ECO:0000256" key="1">
    <source>
        <dbReference type="SAM" id="SignalP"/>
    </source>
</evidence>
<dbReference type="Gene3D" id="2.120.10.10">
    <property type="match status" value="1"/>
</dbReference>
<dbReference type="InterPro" id="IPR036278">
    <property type="entry name" value="Sialidase_sf"/>
</dbReference>
<name>A0A418KN53_9ACTN</name>
<reference evidence="3 4" key="1">
    <citation type="submission" date="2018-09" db="EMBL/GenBank/DDBJ databases">
        <title>Isolation, diversity and antifungal activity of actinobacteria from wheat.</title>
        <authorList>
            <person name="Han C."/>
        </authorList>
    </citation>
    <scope>NUCLEOTIDE SEQUENCE [LARGE SCALE GENOMIC DNA]</scope>
    <source>
        <strain evidence="3 4">NEAU-YY265</strain>
    </source>
</reference>
<accession>A0A418KN53</accession>
<feature type="domain" description="Sialidase" evidence="2">
    <location>
        <begin position="282"/>
        <end position="525"/>
    </location>
</feature>
<evidence type="ECO:0000313" key="3">
    <source>
        <dbReference type="EMBL" id="RIQ20407.1"/>
    </source>
</evidence>
<keyword evidence="4" id="KW-1185">Reference proteome</keyword>